<accession>A0A6C1KFB3</accession>
<dbReference type="AlphaFoldDB" id="A0A6C1KFB3"/>
<dbReference type="OrthoDB" id="8449682at2"/>
<proteinExistence type="predicted"/>
<sequence length="92" mass="9570">MLYALVLIVTTTSFQPAVSGAYGYAPDPYGAGPGVVATTSQKLVGYYRTERGCLSASIKRNQNWPDFAPGQSVTGLCVQVEIPVGAEIVGGS</sequence>
<reference evidence="1 2" key="1">
    <citation type="submission" date="2019-05" db="EMBL/GenBank/DDBJ databases">
        <authorList>
            <person name="Zhou X."/>
        </authorList>
    </citation>
    <scope>NUCLEOTIDE SEQUENCE [LARGE SCALE GENOMIC DNA]</scope>
    <source>
        <strain evidence="1 2">DSM 432</strain>
    </source>
</reference>
<evidence type="ECO:0000313" key="1">
    <source>
        <dbReference type="EMBL" id="TLX42451.1"/>
    </source>
</evidence>
<dbReference type="RefSeq" id="WP_138399817.1">
    <property type="nucleotide sequence ID" value="NZ_JBAFVI010000008.1"/>
</dbReference>
<gene>
    <name evidence="1" type="ORF">FBQ73_12425</name>
</gene>
<dbReference type="Proteomes" id="UP000305131">
    <property type="component" value="Unassembled WGS sequence"/>
</dbReference>
<comment type="caution">
    <text evidence="1">The sequence shown here is derived from an EMBL/GenBank/DDBJ whole genome shotgun (WGS) entry which is preliminary data.</text>
</comment>
<dbReference type="GeneID" id="95774260"/>
<name>A0A6C1KFB3_XANAU</name>
<evidence type="ECO:0000313" key="2">
    <source>
        <dbReference type="Proteomes" id="UP000305131"/>
    </source>
</evidence>
<organism evidence="1 2">
    <name type="scientific">Xanthobacter autotrophicus</name>
    <dbReference type="NCBI Taxonomy" id="280"/>
    <lineage>
        <taxon>Bacteria</taxon>
        <taxon>Pseudomonadati</taxon>
        <taxon>Pseudomonadota</taxon>
        <taxon>Alphaproteobacteria</taxon>
        <taxon>Hyphomicrobiales</taxon>
        <taxon>Xanthobacteraceae</taxon>
        <taxon>Xanthobacter</taxon>
    </lineage>
</organism>
<protein>
    <submittedName>
        <fullName evidence="1">Uncharacterized protein</fullName>
    </submittedName>
</protein>
<dbReference type="EMBL" id="VAUP01000028">
    <property type="protein sequence ID" value="TLX42451.1"/>
    <property type="molecule type" value="Genomic_DNA"/>
</dbReference>